<name>A0A3Q1FIX2_9TELE</name>
<proteinExistence type="predicted"/>
<evidence type="ECO:0000256" key="2">
    <source>
        <dbReference type="SAM" id="SignalP"/>
    </source>
</evidence>
<evidence type="ECO:0000256" key="1">
    <source>
        <dbReference type="SAM" id="MobiDB-lite"/>
    </source>
</evidence>
<feature type="region of interest" description="Disordered" evidence="1">
    <location>
        <begin position="31"/>
        <end position="61"/>
    </location>
</feature>
<dbReference type="Ensembl" id="ENSAPOT00000027431.1">
    <property type="protein sequence ID" value="ENSAPOP00000017881.1"/>
    <property type="gene ID" value="ENSAPOG00000021170.1"/>
</dbReference>
<evidence type="ECO:0000313" key="4">
    <source>
        <dbReference type="Proteomes" id="UP000257200"/>
    </source>
</evidence>
<evidence type="ECO:0000313" key="3">
    <source>
        <dbReference type="Ensembl" id="ENSAPOP00000017881.1"/>
    </source>
</evidence>
<feature type="signal peptide" evidence="2">
    <location>
        <begin position="1"/>
        <end position="20"/>
    </location>
</feature>
<feature type="compositionally biased region" description="Basic residues" evidence="1">
    <location>
        <begin position="31"/>
        <end position="41"/>
    </location>
</feature>
<reference evidence="3" key="2">
    <citation type="submission" date="2025-09" db="UniProtKB">
        <authorList>
            <consortium name="Ensembl"/>
        </authorList>
    </citation>
    <scope>IDENTIFICATION</scope>
</reference>
<reference evidence="3" key="1">
    <citation type="submission" date="2025-08" db="UniProtKB">
        <authorList>
            <consortium name="Ensembl"/>
        </authorList>
    </citation>
    <scope>IDENTIFICATION</scope>
</reference>
<evidence type="ECO:0008006" key="5">
    <source>
        <dbReference type="Google" id="ProtNLM"/>
    </source>
</evidence>
<keyword evidence="2" id="KW-0732">Signal</keyword>
<dbReference type="Proteomes" id="UP000257200">
    <property type="component" value="Unplaced"/>
</dbReference>
<dbReference type="AlphaFoldDB" id="A0A3Q1FIX2"/>
<sequence length="86" mass="10077">MCDCIIYLLLCLSLNIYEKCLPPTKRAHTHTHARALTHTHTHTPPFSKRLSRKREKKPRAKLPSGLPFAYWESDFLPQDCREIAYI</sequence>
<feature type="compositionally biased region" description="Basic residues" evidence="1">
    <location>
        <begin position="49"/>
        <end position="60"/>
    </location>
</feature>
<keyword evidence="4" id="KW-1185">Reference proteome</keyword>
<feature type="chain" id="PRO_5046451908" description="Secreted protein" evidence="2">
    <location>
        <begin position="21"/>
        <end position="86"/>
    </location>
</feature>
<organism evidence="3 4">
    <name type="scientific">Acanthochromis polyacanthus</name>
    <name type="common">spiny chromis</name>
    <dbReference type="NCBI Taxonomy" id="80966"/>
    <lineage>
        <taxon>Eukaryota</taxon>
        <taxon>Metazoa</taxon>
        <taxon>Chordata</taxon>
        <taxon>Craniata</taxon>
        <taxon>Vertebrata</taxon>
        <taxon>Euteleostomi</taxon>
        <taxon>Actinopterygii</taxon>
        <taxon>Neopterygii</taxon>
        <taxon>Teleostei</taxon>
        <taxon>Neoteleostei</taxon>
        <taxon>Acanthomorphata</taxon>
        <taxon>Ovalentaria</taxon>
        <taxon>Pomacentridae</taxon>
        <taxon>Acanthochromis</taxon>
    </lineage>
</organism>
<dbReference type="InParanoid" id="A0A3Q1FIX2"/>
<protein>
    <recommendedName>
        <fullName evidence="5">Secreted protein</fullName>
    </recommendedName>
</protein>
<accession>A0A3Q1FIX2</accession>